<accession>A0ABW9H3C2</accession>
<proteinExistence type="predicted"/>
<evidence type="ECO:0000313" key="1">
    <source>
        <dbReference type="EMBL" id="MFM9414511.1"/>
    </source>
</evidence>
<protein>
    <submittedName>
        <fullName evidence="1">Uncharacterized protein</fullName>
    </submittedName>
</protein>
<reference evidence="1 2" key="1">
    <citation type="journal article" date="2016" name="Int. J. Syst. Evol. Microbiol.">
        <title>Peptococcus simiae sp. nov., isolated from rhesus macaque faeces and emended description of the genus Peptococcus.</title>
        <authorList>
            <person name="Shkoporov A.N."/>
            <person name="Efimov B.A."/>
            <person name="Kondova I."/>
            <person name="Ouwerling B."/>
            <person name="Chaplin A.V."/>
            <person name="Shcherbakova V.A."/>
            <person name="Langermans J.A.M."/>
        </authorList>
    </citation>
    <scope>NUCLEOTIDE SEQUENCE [LARGE SCALE GENOMIC DNA]</scope>
    <source>
        <strain evidence="1 2">M108</strain>
    </source>
</reference>
<evidence type="ECO:0000313" key="2">
    <source>
        <dbReference type="Proteomes" id="UP001631949"/>
    </source>
</evidence>
<comment type="caution">
    <text evidence="1">The sequence shown here is derived from an EMBL/GenBank/DDBJ whole genome shotgun (WGS) entry which is preliminary data.</text>
</comment>
<sequence>MDAHVHGVYDNISETYKAVLQLIGTGWNKNQLILITSALAVNDDEGNELDRQQAIRQKSLLETVFPLRNYSQNYFSGLSDDHKAMLLPYQADLEAGRVVLVVSASGTL</sequence>
<name>A0ABW9H3C2_9FIRM</name>
<gene>
    <name evidence="1" type="ORF">ACKQTC_09045</name>
</gene>
<keyword evidence="2" id="KW-1185">Reference proteome</keyword>
<dbReference type="RefSeq" id="WP_408978117.1">
    <property type="nucleotide sequence ID" value="NZ_JBJUVG010000022.1"/>
</dbReference>
<dbReference type="EMBL" id="JBJUVG010000022">
    <property type="protein sequence ID" value="MFM9414511.1"/>
    <property type="molecule type" value="Genomic_DNA"/>
</dbReference>
<dbReference type="Proteomes" id="UP001631949">
    <property type="component" value="Unassembled WGS sequence"/>
</dbReference>
<organism evidence="1 2">
    <name type="scientific">Peptococcus simiae</name>
    <dbReference type="NCBI Taxonomy" id="1643805"/>
    <lineage>
        <taxon>Bacteria</taxon>
        <taxon>Bacillati</taxon>
        <taxon>Bacillota</taxon>
        <taxon>Clostridia</taxon>
        <taxon>Eubacteriales</taxon>
        <taxon>Peptococcaceae</taxon>
        <taxon>Peptococcus</taxon>
    </lineage>
</organism>